<dbReference type="Gene3D" id="1.20.1110.10">
    <property type="entry name" value="Calcium-transporting ATPase, transmembrane domain"/>
    <property type="match status" value="2"/>
</dbReference>
<dbReference type="Proteomes" id="UP000642748">
    <property type="component" value="Unassembled WGS sequence"/>
</dbReference>
<evidence type="ECO:0000256" key="8">
    <source>
        <dbReference type="ARBA" id="ARBA00049360"/>
    </source>
</evidence>
<evidence type="ECO:0000256" key="2">
    <source>
        <dbReference type="ARBA" id="ARBA00022692"/>
    </source>
</evidence>
<dbReference type="InterPro" id="IPR044492">
    <property type="entry name" value="P_typ_ATPase_HD_dom"/>
</dbReference>
<feature type="region of interest" description="Disordered" evidence="9">
    <location>
        <begin position="194"/>
        <end position="213"/>
    </location>
</feature>
<evidence type="ECO:0000256" key="1">
    <source>
        <dbReference type="ARBA" id="ARBA00004651"/>
    </source>
</evidence>
<keyword evidence="4" id="KW-0067">ATP-binding</keyword>
<feature type="compositionally biased region" description="Basic and acidic residues" evidence="9">
    <location>
        <begin position="32"/>
        <end position="42"/>
    </location>
</feature>
<name>A0A8J3QW70_9ACTN</name>
<dbReference type="SUPFAM" id="SSF56784">
    <property type="entry name" value="HAD-like"/>
    <property type="match status" value="1"/>
</dbReference>
<dbReference type="SFLD" id="SFLDG00002">
    <property type="entry name" value="C1.7:_P-type_atpase_like"/>
    <property type="match status" value="1"/>
</dbReference>
<accession>A0A8J3QW70</accession>
<keyword evidence="5" id="KW-1278">Translocase</keyword>
<dbReference type="PROSITE" id="PS00154">
    <property type="entry name" value="ATPASE_E1_E2"/>
    <property type="match status" value="1"/>
</dbReference>
<keyword evidence="7" id="KW-0472">Membrane</keyword>
<feature type="region of interest" description="Disordered" evidence="9">
    <location>
        <begin position="749"/>
        <end position="770"/>
    </location>
</feature>
<evidence type="ECO:0000256" key="3">
    <source>
        <dbReference type="ARBA" id="ARBA00022741"/>
    </source>
</evidence>
<evidence type="ECO:0000259" key="10">
    <source>
        <dbReference type="SMART" id="SM00831"/>
    </source>
</evidence>
<dbReference type="SUPFAM" id="SSF81665">
    <property type="entry name" value="Calcium ATPase, transmembrane domain M"/>
    <property type="match status" value="1"/>
</dbReference>
<protein>
    <submittedName>
        <fullName evidence="11">Haloacid dehalogenase</fullName>
    </submittedName>
</protein>
<comment type="catalytic activity">
    <reaction evidence="8">
        <text>ATP + H2O = ADP + phosphate + H(+)</text>
        <dbReference type="Rhea" id="RHEA:13065"/>
        <dbReference type="ChEBI" id="CHEBI:15377"/>
        <dbReference type="ChEBI" id="CHEBI:15378"/>
        <dbReference type="ChEBI" id="CHEBI:30616"/>
        <dbReference type="ChEBI" id="CHEBI:43474"/>
        <dbReference type="ChEBI" id="CHEBI:456216"/>
    </reaction>
</comment>
<dbReference type="SFLD" id="SFLDS00003">
    <property type="entry name" value="Haloacid_Dehalogenase"/>
    <property type="match status" value="1"/>
</dbReference>
<dbReference type="PRINTS" id="PR00120">
    <property type="entry name" value="HATPASE"/>
</dbReference>
<evidence type="ECO:0000256" key="6">
    <source>
        <dbReference type="ARBA" id="ARBA00022989"/>
    </source>
</evidence>
<dbReference type="InterPro" id="IPR018303">
    <property type="entry name" value="ATPase_P-typ_P_site"/>
</dbReference>
<dbReference type="SMART" id="SM00831">
    <property type="entry name" value="Cation_ATPase_N"/>
    <property type="match status" value="1"/>
</dbReference>
<sequence>MTQWKIIQWNQSPDHDTPDHDTPDHAPAPETPARDTSDRGTTAHDTTAHGTTAHDTLAHDTLPAPDVSPDGAGGRPPRRLLPMAALGAAGVPTLVAGLSRAAGSALHRFARVASGTDRCVWSVPGRHHIEVRGVERDGADALAARVEQLLEQLPGVAWARVNAPTARVIVAVQPPEPRIADLTAAVAAAERMDGLEPDGDLEPPHPPEEGPRTRKALSTLAADGVGLGLSVLTRILPFAPLPGEVAGLANLIDYHPRLHALAAKWLHGARRADSVLPLIEALSQGLAGGWTGIAVDGTQRILQWREARAQQAAWAAAEEQLTGTPERAAAARVAQIRPVPLPDGPLERYANRILAAGGAAGAIAFPLAGFKRSAALALSALPKAAFGGREAYAARVGRILAQRGVIAMDRGVLRELERLDTLVLDEDAVGSDRAMLTDLAPLTNVDPEQVATAAFALFDPYQPDARREGDGWVLAPLDQLPERAAQPEPGSGEGEHAPSGPSAAQPEPGPGGGEHGPSWPSGANTEHARRLGADGGTALGLARGGELVAVVRAEPEPTPDLDVVAAAARRAGMRLIVAGGDGRRHDFADRLMPGGAQLVDSVRTLQGEGAGVMLVSGNRRALGASDCGLGVRGKDGEPPWGAHLLLETDLTAAALVVDAAGMARAVARHSVTLSRAGTGLGALAAFTSPPRRLPTRTLNAVNTTAGVAMAAGLWSAQKLDSEVLTPPGASVPWHLMPIQNVLERLHTGPDGLSAEEAHRRTQSHASEGGGSMGLGRAFVEELANPLAPVLATGAGLSAVVGSPVDAGLVGGVLGLTALVGAVQRVATDRSLAALLSRSMVSARVRRDGTEQVVAAGDLVPGDVVALHPGDVIPADCRVIEADGLEADESSLTGESLPVGKAAAPVIAAAVADRTSMLYEGTTVAAGQGSAVVVATGVDTEVGRGMALARQAPPATGVEARLGRLTRTAVPLAATSAAAVASAGLLRGVPLGQTAAEAANLAVASVPEGLPFLVSAAQLAAARRLAGQGALVRNPRTIEALGRVDVLCFDKTGTLTEGRLGLAGVGSGDRYADLHSIEEPLRRVLAAALRATPADPTSGTSLQTDRAVLEGAESAQVRVDIGAPGWEHTCTLPFEPSRGYHATVGTSQEGHLLSVKGAPETIVPRCSAQRLDDEQRPLGDAERRELLSVLERHAGAGHRVLAVAERAHPTPTVCDDDVDELTFVGFVALADSVRESASPAVRRIREAGVHTIMITGDHPATAEAIAATISTDGSAQRVVTASELDEVDDDGLARLLAETDVVARCTPAHKVRIIQSLQRGGRTVAMTGDGANDAPAIRLADVGIALGQRGTPAASAAADLVVTDDRLETIIAALIEGRAMWSSVRHALSILIGGNLGEITFSVLTAAATGRSALTARQLLLVNLLTDLAPAMAIAVRPPKATGGDELLREGPDASLDSILTRDIAVRAASTALGATTGWTLGRVTGPRRAGTIALAALVGTQLGQTMLAGGTNPATVAATAASAGVLVAIIQTPGVSQFFGCTPLGPVGWTIAAGAATGATLGNAALSRLLPGGLPLGRHHDKSQDEKSQSEQPPDDAQLPAHERPGDERPGDERPYSNQ</sequence>
<dbReference type="InterPro" id="IPR059000">
    <property type="entry name" value="ATPase_P-type_domA"/>
</dbReference>
<dbReference type="PANTHER" id="PTHR42861">
    <property type="entry name" value="CALCIUM-TRANSPORTING ATPASE"/>
    <property type="match status" value="1"/>
</dbReference>
<dbReference type="GO" id="GO:0005886">
    <property type="term" value="C:plasma membrane"/>
    <property type="evidence" value="ECO:0007669"/>
    <property type="project" value="UniProtKB-SubCell"/>
</dbReference>
<dbReference type="GO" id="GO:0016887">
    <property type="term" value="F:ATP hydrolysis activity"/>
    <property type="evidence" value="ECO:0007669"/>
    <property type="project" value="InterPro"/>
</dbReference>
<keyword evidence="6" id="KW-1133">Transmembrane helix</keyword>
<keyword evidence="3" id="KW-0547">Nucleotide-binding</keyword>
<comment type="subcellular location">
    <subcellularLocation>
        <location evidence="1">Cell membrane</location>
        <topology evidence="1">Multi-pass membrane protein</topology>
    </subcellularLocation>
</comment>
<dbReference type="InterPro" id="IPR023299">
    <property type="entry name" value="ATPase_P-typ_cyto_dom_N"/>
</dbReference>
<feature type="domain" description="Cation-transporting P-type ATPase N-terminal" evidence="10">
    <location>
        <begin position="732"/>
        <end position="802"/>
    </location>
</feature>
<feature type="compositionally biased region" description="Low complexity" evidence="9">
    <location>
        <begin position="497"/>
        <end position="506"/>
    </location>
</feature>
<feature type="region of interest" description="Disordered" evidence="9">
    <location>
        <begin position="483"/>
        <end position="529"/>
    </location>
</feature>
<dbReference type="InterPro" id="IPR023298">
    <property type="entry name" value="ATPase_P-typ_TM_dom_sf"/>
</dbReference>
<comment type="caution">
    <text evidence="11">The sequence shown here is derived from an EMBL/GenBank/DDBJ whole genome shotgun (WGS) entry which is preliminary data.</text>
</comment>
<dbReference type="SUPFAM" id="SSF81660">
    <property type="entry name" value="Metal cation-transporting ATPase, ATP-binding domain N"/>
    <property type="match status" value="1"/>
</dbReference>
<dbReference type="NCBIfam" id="TIGR01494">
    <property type="entry name" value="ATPase_P-type"/>
    <property type="match status" value="2"/>
</dbReference>
<evidence type="ECO:0000256" key="4">
    <source>
        <dbReference type="ARBA" id="ARBA00022840"/>
    </source>
</evidence>
<dbReference type="InterPro" id="IPR023214">
    <property type="entry name" value="HAD_sf"/>
</dbReference>
<feature type="compositionally biased region" description="Polar residues" evidence="9">
    <location>
        <begin position="1"/>
        <end position="12"/>
    </location>
</feature>
<dbReference type="Pfam" id="PF13246">
    <property type="entry name" value="Cation_ATPase"/>
    <property type="match status" value="1"/>
</dbReference>
<evidence type="ECO:0000256" key="5">
    <source>
        <dbReference type="ARBA" id="ARBA00022967"/>
    </source>
</evidence>
<dbReference type="Gene3D" id="3.40.50.1000">
    <property type="entry name" value="HAD superfamily/HAD-like"/>
    <property type="match status" value="2"/>
</dbReference>
<evidence type="ECO:0000313" key="11">
    <source>
        <dbReference type="EMBL" id="GIH17988.1"/>
    </source>
</evidence>
<feature type="compositionally biased region" description="Basic and acidic residues" evidence="9">
    <location>
        <begin position="13"/>
        <end position="24"/>
    </location>
</feature>
<dbReference type="Gene3D" id="2.70.150.10">
    <property type="entry name" value="Calcium-transporting ATPase, cytoplasmic transduction domain A"/>
    <property type="match status" value="1"/>
</dbReference>
<reference evidence="11" key="1">
    <citation type="submission" date="2021-01" db="EMBL/GenBank/DDBJ databases">
        <title>Whole genome shotgun sequence of Rugosimonospora africana NBRC 104875.</title>
        <authorList>
            <person name="Komaki H."/>
            <person name="Tamura T."/>
        </authorList>
    </citation>
    <scope>NUCLEOTIDE SEQUENCE</scope>
    <source>
        <strain evidence="11">NBRC 104875</strain>
    </source>
</reference>
<feature type="region of interest" description="Disordered" evidence="9">
    <location>
        <begin position="1"/>
        <end position="79"/>
    </location>
</feature>
<keyword evidence="2" id="KW-0812">Transmembrane</keyword>
<dbReference type="InterPro" id="IPR001757">
    <property type="entry name" value="P_typ_ATPase"/>
</dbReference>
<dbReference type="PRINTS" id="PR00119">
    <property type="entry name" value="CATATPASE"/>
</dbReference>
<organism evidence="11 12">
    <name type="scientific">Rugosimonospora africana</name>
    <dbReference type="NCBI Taxonomy" id="556532"/>
    <lineage>
        <taxon>Bacteria</taxon>
        <taxon>Bacillati</taxon>
        <taxon>Actinomycetota</taxon>
        <taxon>Actinomycetes</taxon>
        <taxon>Micromonosporales</taxon>
        <taxon>Micromonosporaceae</taxon>
        <taxon>Rugosimonospora</taxon>
    </lineage>
</organism>
<proteinExistence type="predicted"/>
<dbReference type="Pfam" id="PF00689">
    <property type="entry name" value="Cation_ATPase_C"/>
    <property type="match status" value="1"/>
</dbReference>
<dbReference type="InterPro" id="IPR006068">
    <property type="entry name" value="ATPase_P-typ_cation-transptr_C"/>
</dbReference>
<gene>
    <name evidence="11" type="primary">ctpI</name>
    <name evidence="11" type="ORF">Raf01_61600</name>
</gene>
<keyword evidence="12" id="KW-1185">Reference proteome</keyword>
<dbReference type="InterPro" id="IPR008250">
    <property type="entry name" value="ATPase_P-typ_transduc_dom_A_sf"/>
</dbReference>
<feature type="compositionally biased region" description="Basic and acidic residues" evidence="9">
    <location>
        <begin position="202"/>
        <end position="212"/>
    </location>
</feature>
<feature type="region of interest" description="Disordered" evidence="9">
    <location>
        <begin position="1572"/>
        <end position="1619"/>
    </location>
</feature>
<evidence type="ECO:0000313" key="12">
    <source>
        <dbReference type="Proteomes" id="UP000642748"/>
    </source>
</evidence>
<feature type="compositionally biased region" description="Low complexity" evidence="9">
    <location>
        <begin position="43"/>
        <end position="62"/>
    </location>
</feature>
<feature type="compositionally biased region" description="Basic and acidic residues" evidence="9">
    <location>
        <begin position="1601"/>
        <end position="1619"/>
    </location>
</feature>
<dbReference type="Gene3D" id="3.40.1110.10">
    <property type="entry name" value="Calcium-transporting ATPase, cytoplasmic domain N"/>
    <property type="match status" value="1"/>
</dbReference>
<evidence type="ECO:0000256" key="9">
    <source>
        <dbReference type="SAM" id="MobiDB-lite"/>
    </source>
</evidence>
<dbReference type="EMBL" id="BONZ01000061">
    <property type="protein sequence ID" value="GIH17988.1"/>
    <property type="molecule type" value="Genomic_DNA"/>
</dbReference>
<dbReference type="InterPro" id="IPR036412">
    <property type="entry name" value="HAD-like_sf"/>
</dbReference>
<dbReference type="GO" id="GO:0005524">
    <property type="term" value="F:ATP binding"/>
    <property type="evidence" value="ECO:0007669"/>
    <property type="project" value="UniProtKB-KW"/>
</dbReference>
<dbReference type="SFLD" id="SFLDF00027">
    <property type="entry name" value="p-type_atpase"/>
    <property type="match status" value="1"/>
</dbReference>
<evidence type="ECO:0000256" key="7">
    <source>
        <dbReference type="ARBA" id="ARBA00023136"/>
    </source>
</evidence>
<dbReference type="InterPro" id="IPR004014">
    <property type="entry name" value="ATPase_P-typ_cation-transptr_N"/>
</dbReference>
<dbReference type="Pfam" id="PF00122">
    <property type="entry name" value="E1-E2_ATPase"/>
    <property type="match status" value="1"/>
</dbReference>
<dbReference type="SUPFAM" id="SSF81653">
    <property type="entry name" value="Calcium ATPase, transduction domain A"/>
    <property type="match status" value="1"/>
</dbReference>